<protein>
    <submittedName>
        <fullName evidence="3">TAT-variant-translocated molybdopterin oxidoreductase</fullName>
    </submittedName>
</protein>
<dbReference type="SUPFAM" id="SSF54862">
    <property type="entry name" value="4Fe-4S ferredoxins"/>
    <property type="match status" value="1"/>
</dbReference>
<dbReference type="AlphaFoldDB" id="A0A7X4YID7"/>
<feature type="domain" description="4Fe-4S ferredoxin-type" evidence="2">
    <location>
        <begin position="802"/>
        <end position="832"/>
    </location>
</feature>
<dbReference type="NCBIfam" id="TIGR04519">
    <property type="entry name" value="MoCo_extend_TAT"/>
    <property type="match status" value="1"/>
</dbReference>
<dbReference type="PROSITE" id="PS51379">
    <property type="entry name" value="4FE4S_FER_2"/>
    <property type="match status" value="2"/>
</dbReference>
<reference evidence="3 4" key="1">
    <citation type="submission" date="2020-01" db="EMBL/GenBank/DDBJ databases">
        <title>The draft genome sequence of Corallococcus exiguus DSM 14696.</title>
        <authorList>
            <person name="Zhang X."/>
            <person name="Zhu H."/>
        </authorList>
    </citation>
    <scope>NUCLEOTIDE SEQUENCE [LARGE SCALE GENOMIC DNA]</scope>
    <source>
        <strain evidence="3 4">DSM 14696</strain>
    </source>
</reference>
<dbReference type="InterPro" id="IPR017896">
    <property type="entry name" value="4Fe4S_Fe-S-bd"/>
</dbReference>
<dbReference type="SUPFAM" id="SSF50692">
    <property type="entry name" value="ADC-like"/>
    <property type="match status" value="1"/>
</dbReference>
<dbReference type="Gene3D" id="3.30.70.20">
    <property type="match status" value="2"/>
</dbReference>
<dbReference type="InterPro" id="IPR030948">
    <property type="entry name" value="TAT_var_transloc_signal_dom"/>
</dbReference>
<sequence>MPLLTDPARTDDRDTPGADGTEPVRAWRSLEEWHAGGPGHEAVSREHPPGAMLPPEGVARRTFLQVAAASLAAAGFSGCFRQPPEKILPYSTPPEGLTPGVPLHFATGLEWNGRTVGLVVQSHEGRPTKVEGNPLHPASLGAAGIFEQAALLGLYDAARAKTARLQGVESAWSTVRDALRKQAERDDQGAGLRFLVEPTSSPLVQALYARIQQRFPSARIIPCGAALADGRREGTRLAYGRVLDVVHDVGRAVVVAVDDDFLATTQPGHLRAARDFVNARKPEAMNRLWVAEGTLTVTGGFADERLRIRPSQGVALMLALAEAVGTGLGGNALANPTRGVTPALASGLASLRVPPTALTDAQRAWVRGAARDLLAHRGQGRVTVGPRQPPLVHELAFAMDEALGNTPRLLEPVALPDGDPEALTSLTGEMFDKRVDTLIITAWNPAWTAVVDSGFTQSLERVPFRLYHGLHEDETAARCPTFVPATHPFESWRDGRAPDGTASVLQPLIAPLFPGAVSEVELLSVFAGLESQSPYELLKSLWRERSGSPPDFEARWETWLADGVIPETQAPPAQAVLEEAAVVRDAREVVGLEPSRLIGDALDPRAEARASYLWEAPKGLELSLVLDSRLYDGRFAGNAWLQELPDPVTKLTWDNAALLSPATARALSLEKGDVARIEVLGQALEVPVLVLPGQPDDTVTLALGHGRERVGPVGQGVGVNAYALRFRNLPWGGGTPNITRTGRHHALALTQEHWSMEGRQLALQLTQESFRAKPQALHSLQEDGERLYPPGPTALASGGHQWAMAIDLHRCTGCSACMVACQAENNVPVVGREGVLKSREMHWLRIDRYFLGDPDNPGFITQPVACVHCEAAPCEYVCPVNATVHSDEGLNQMVYNRCIGTRYCSNNCPYKVRRFNYLEYQQREPLTRLRQNPDVTVRSRGVMEKCTYCVQRIERARTVARSAHRDVREGEVRTACQQACPTEAITFGDLRAPESRVRREHEDPRHYKLLNTLGTRPRTVHLVRLKNPAPKGGA</sequence>
<dbReference type="Pfam" id="PF12838">
    <property type="entry name" value="Fer4_7"/>
    <property type="match status" value="1"/>
</dbReference>
<comment type="caution">
    <text evidence="3">The sequence shown here is derived from an EMBL/GenBank/DDBJ whole genome shotgun (WGS) entry which is preliminary data.</text>
</comment>
<dbReference type="PANTHER" id="PTHR42783">
    <property type="entry name" value="GLUTAMATE SYNTHASE [NADPH] SMALL CHAIN"/>
    <property type="match status" value="1"/>
</dbReference>
<evidence type="ECO:0000256" key="1">
    <source>
        <dbReference type="SAM" id="MobiDB-lite"/>
    </source>
</evidence>
<dbReference type="SUPFAM" id="SSF53706">
    <property type="entry name" value="Formate dehydrogenase/DMSO reductase, domains 1-3"/>
    <property type="match status" value="1"/>
</dbReference>
<organism evidence="3 4">
    <name type="scientific">Corallococcus exiguus</name>
    <dbReference type="NCBI Taxonomy" id="83462"/>
    <lineage>
        <taxon>Bacteria</taxon>
        <taxon>Pseudomonadati</taxon>
        <taxon>Myxococcota</taxon>
        <taxon>Myxococcia</taxon>
        <taxon>Myxococcales</taxon>
        <taxon>Cystobacterineae</taxon>
        <taxon>Myxococcaceae</taxon>
        <taxon>Corallococcus</taxon>
    </lineage>
</organism>
<dbReference type="CDD" id="cd02784">
    <property type="entry name" value="MopB_CT_PHLH"/>
    <property type="match status" value="1"/>
</dbReference>
<dbReference type="Proteomes" id="UP000537825">
    <property type="component" value="Unassembled WGS sequence"/>
</dbReference>
<keyword evidence="4" id="KW-1185">Reference proteome</keyword>
<dbReference type="RefSeq" id="WP_139919735.1">
    <property type="nucleotide sequence ID" value="NZ_CBCSLE010000159.1"/>
</dbReference>
<dbReference type="PANTHER" id="PTHR42783:SF3">
    <property type="entry name" value="GLUTAMATE SYNTHASE [NADPH] SMALL CHAIN-RELATED"/>
    <property type="match status" value="1"/>
</dbReference>
<evidence type="ECO:0000313" key="4">
    <source>
        <dbReference type="Proteomes" id="UP000537825"/>
    </source>
</evidence>
<proteinExistence type="predicted"/>
<gene>
    <name evidence="3" type="ORF">GTZ93_34860</name>
</gene>
<accession>A0A7X4YID7</accession>
<evidence type="ECO:0000313" key="3">
    <source>
        <dbReference type="EMBL" id="NBC44992.1"/>
    </source>
</evidence>
<feature type="domain" description="4Fe-4S ferredoxin-type" evidence="2">
    <location>
        <begin position="857"/>
        <end position="888"/>
    </location>
</feature>
<evidence type="ECO:0000259" key="2">
    <source>
        <dbReference type="PROSITE" id="PS51379"/>
    </source>
</evidence>
<dbReference type="EMBL" id="JAAAPK010000012">
    <property type="protein sequence ID" value="NBC44992.1"/>
    <property type="molecule type" value="Genomic_DNA"/>
</dbReference>
<dbReference type="InterPro" id="IPR009010">
    <property type="entry name" value="Asp_de-COase-like_dom_sf"/>
</dbReference>
<name>A0A7X4YID7_9BACT</name>
<feature type="region of interest" description="Disordered" evidence="1">
    <location>
        <begin position="1"/>
        <end position="24"/>
    </location>
</feature>
<dbReference type="CDD" id="cd10551">
    <property type="entry name" value="PsrB"/>
    <property type="match status" value="1"/>
</dbReference>